<proteinExistence type="predicted"/>
<dbReference type="AlphaFoldDB" id="A0A067KA92"/>
<dbReference type="Proteomes" id="UP000027138">
    <property type="component" value="Unassembled WGS sequence"/>
</dbReference>
<evidence type="ECO:0000256" key="2">
    <source>
        <dbReference type="SAM" id="SignalP"/>
    </source>
</evidence>
<feature type="chain" id="PRO_5001639393" evidence="2">
    <location>
        <begin position="19"/>
        <end position="91"/>
    </location>
</feature>
<feature type="region of interest" description="Disordered" evidence="1">
    <location>
        <begin position="32"/>
        <end position="91"/>
    </location>
</feature>
<gene>
    <name evidence="3" type="ORF">JCGZ_13638</name>
</gene>
<name>A0A067KA92_JATCU</name>
<protein>
    <submittedName>
        <fullName evidence="3">Uncharacterized protein</fullName>
    </submittedName>
</protein>
<evidence type="ECO:0000313" key="4">
    <source>
        <dbReference type="Proteomes" id="UP000027138"/>
    </source>
</evidence>
<feature type="signal peptide" evidence="2">
    <location>
        <begin position="1"/>
        <end position="18"/>
    </location>
</feature>
<accession>A0A067KA92</accession>
<feature type="compositionally biased region" description="Acidic residues" evidence="1">
    <location>
        <begin position="49"/>
        <end position="58"/>
    </location>
</feature>
<keyword evidence="2" id="KW-0732">Signal</keyword>
<sequence>MIAIGGLVIALVTGLTEFDITDPPYPPIEVLPVPEDGNPLQSLGGGGENDLEDPETAVDGDLSTAPTTPSYVCQSTSNILPSIDQPPPYTT</sequence>
<keyword evidence="4" id="KW-1185">Reference proteome</keyword>
<feature type="compositionally biased region" description="Polar residues" evidence="1">
    <location>
        <begin position="64"/>
        <end position="80"/>
    </location>
</feature>
<evidence type="ECO:0000256" key="1">
    <source>
        <dbReference type="SAM" id="MobiDB-lite"/>
    </source>
</evidence>
<organism evidence="3 4">
    <name type="scientific">Jatropha curcas</name>
    <name type="common">Barbados nut</name>
    <dbReference type="NCBI Taxonomy" id="180498"/>
    <lineage>
        <taxon>Eukaryota</taxon>
        <taxon>Viridiplantae</taxon>
        <taxon>Streptophyta</taxon>
        <taxon>Embryophyta</taxon>
        <taxon>Tracheophyta</taxon>
        <taxon>Spermatophyta</taxon>
        <taxon>Magnoliopsida</taxon>
        <taxon>eudicotyledons</taxon>
        <taxon>Gunneridae</taxon>
        <taxon>Pentapetalae</taxon>
        <taxon>rosids</taxon>
        <taxon>fabids</taxon>
        <taxon>Malpighiales</taxon>
        <taxon>Euphorbiaceae</taxon>
        <taxon>Crotonoideae</taxon>
        <taxon>Jatropheae</taxon>
        <taxon>Jatropha</taxon>
    </lineage>
</organism>
<evidence type="ECO:0000313" key="3">
    <source>
        <dbReference type="EMBL" id="KDP33052.1"/>
    </source>
</evidence>
<reference evidence="3 4" key="1">
    <citation type="journal article" date="2014" name="PLoS ONE">
        <title>Global Analysis of Gene Expression Profiles in Physic Nut (Jatropha curcas L.) Seedlings Exposed to Salt Stress.</title>
        <authorList>
            <person name="Zhang L."/>
            <person name="Zhang C."/>
            <person name="Wu P."/>
            <person name="Chen Y."/>
            <person name="Li M."/>
            <person name="Jiang H."/>
            <person name="Wu G."/>
        </authorList>
    </citation>
    <scope>NUCLEOTIDE SEQUENCE [LARGE SCALE GENOMIC DNA]</scope>
    <source>
        <strain evidence="4">cv. GZQX0401</strain>
        <tissue evidence="3">Young leaves</tissue>
    </source>
</reference>
<dbReference type="EMBL" id="KK914566">
    <property type="protein sequence ID" value="KDP33052.1"/>
    <property type="molecule type" value="Genomic_DNA"/>
</dbReference>